<reference evidence="2 3" key="1">
    <citation type="submission" date="2020-08" db="EMBL/GenBank/DDBJ databases">
        <title>Genome sequence of Phycicoccus endophyticus JCM 31784T.</title>
        <authorList>
            <person name="Hyun D.-W."/>
            <person name="Bae J.-W."/>
        </authorList>
    </citation>
    <scope>NUCLEOTIDE SEQUENCE [LARGE SCALE GENOMIC DNA]</scope>
    <source>
        <strain evidence="2 3">JCM 31784</strain>
    </source>
</reference>
<protein>
    <submittedName>
        <fullName evidence="2">SDR family NAD(P)-dependent oxidoreductase</fullName>
    </submittedName>
</protein>
<dbReference type="Pfam" id="PF00106">
    <property type="entry name" value="adh_short"/>
    <property type="match status" value="1"/>
</dbReference>
<evidence type="ECO:0000256" key="1">
    <source>
        <dbReference type="ARBA" id="ARBA00023002"/>
    </source>
</evidence>
<dbReference type="InterPro" id="IPR036291">
    <property type="entry name" value="NAD(P)-bd_dom_sf"/>
</dbReference>
<dbReference type="PANTHER" id="PTHR43157:SF31">
    <property type="entry name" value="PHOSPHATIDYLINOSITOL-GLYCAN BIOSYNTHESIS CLASS F PROTEIN"/>
    <property type="match status" value="1"/>
</dbReference>
<keyword evidence="1" id="KW-0560">Oxidoreductase</keyword>
<dbReference type="GO" id="GO:0016491">
    <property type="term" value="F:oxidoreductase activity"/>
    <property type="evidence" value="ECO:0007669"/>
    <property type="project" value="UniProtKB-KW"/>
</dbReference>
<dbReference type="KEGG" id="pei:H9L10_14825"/>
<proteinExistence type="predicted"/>
<dbReference type="Proteomes" id="UP000515976">
    <property type="component" value="Chromosome"/>
</dbReference>
<dbReference type="EMBL" id="CP060712">
    <property type="protein sequence ID" value="QNN49437.1"/>
    <property type="molecule type" value="Genomic_DNA"/>
</dbReference>
<accession>A0A7G9R1G2</accession>
<dbReference type="PANTHER" id="PTHR43157">
    <property type="entry name" value="PHOSPHATIDYLINOSITOL-GLYCAN BIOSYNTHESIS CLASS F PROTEIN-RELATED"/>
    <property type="match status" value="1"/>
</dbReference>
<dbReference type="InterPro" id="IPR002347">
    <property type="entry name" value="SDR_fam"/>
</dbReference>
<dbReference type="Gene3D" id="3.40.50.720">
    <property type="entry name" value="NAD(P)-binding Rossmann-like Domain"/>
    <property type="match status" value="1"/>
</dbReference>
<keyword evidence="3" id="KW-1185">Reference proteome</keyword>
<evidence type="ECO:0000313" key="2">
    <source>
        <dbReference type="EMBL" id="QNN49437.1"/>
    </source>
</evidence>
<gene>
    <name evidence="2" type="ORF">H9L10_14825</name>
</gene>
<dbReference type="PRINTS" id="PR00081">
    <property type="entry name" value="GDHRDH"/>
</dbReference>
<organism evidence="2 3">
    <name type="scientific">Phycicoccus endophyticus</name>
    <dbReference type="NCBI Taxonomy" id="1690220"/>
    <lineage>
        <taxon>Bacteria</taxon>
        <taxon>Bacillati</taxon>
        <taxon>Actinomycetota</taxon>
        <taxon>Actinomycetes</taxon>
        <taxon>Micrococcales</taxon>
        <taxon>Intrasporangiaceae</taxon>
        <taxon>Phycicoccus</taxon>
    </lineage>
</organism>
<dbReference type="SUPFAM" id="SSF51735">
    <property type="entry name" value="NAD(P)-binding Rossmann-fold domains"/>
    <property type="match status" value="1"/>
</dbReference>
<sequence length="281" mass="30290">MDAAQRTIVITGASDGIGAAAARAAARDGHRVVVVGRSPQKTAVVAAELGVPYHLADYSELAQVVRLAEELTGRYERIDVLANNAGGIFAERRVTGDGLEQTFQVNHLAGFLLTARLRPLLAASGARVVQTSSMAVRTVRRYDLDNVQFAAGYTPMKAYSYAKLENALFARELQRRADAEGITATAFHPGVIASNFGSTGRASFRWLYANPISRRVLATPEDGARRMLQLALAPEDAGWEPGGYHERNRPAALPARLHPDEAAAGLWNLSKQLLAERGFAV</sequence>
<evidence type="ECO:0000313" key="3">
    <source>
        <dbReference type="Proteomes" id="UP000515976"/>
    </source>
</evidence>
<name>A0A7G9R1G2_9MICO</name>
<dbReference type="AlphaFoldDB" id="A0A7G9R1G2"/>